<evidence type="ECO:0000313" key="9">
    <source>
        <dbReference type="EMBL" id="NYD68774.1"/>
    </source>
</evidence>
<dbReference type="PANTHER" id="PTHR43163">
    <property type="entry name" value="DIPEPTIDE TRANSPORT SYSTEM PERMEASE PROTEIN DPPB-RELATED"/>
    <property type="match status" value="1"/>
</dbReference>
<dbReference type="AlphaFoldDB" id="A0A852SGU2"/>
<dbReference type="GO" id="GO:0005886">
    <property type="term" value="C:plasma membrane"/>
    <property type="evidence" value="ECO:0007669"/>
    <property type="project" value="UniProtKB-SubCell"/>
</dbReference>
<evidence type="ECO:0000256" key="6">
    <source>
        <dbReference type="ARBA" id="ARBA00023136"/>
    </source>
</evidence>
<feature type="domain" description="ABC transmembrane type-1" evidence="8">
    <location>
        <begin position="131"/>
        <end position="337"/>
    </location>
</feature>
<evidence type="ECO:0000256" key="7">
    <source>
        <dbReference type="RuleBase" id="RU363032"/>
    </source>
</evidence>
<dbReference type="InterPro" id="IPR045621">
    <property type="entry name" value="BPD_transp_1_N"/>
</dbReference>
<keyword evidence="2 7" id="KW-0813">Transport</keyword>
<feature type="transmembrane region" description="Helical" evidence="7">
    <location>
        <begin position="170"/>
        <end position="194"/>
    </location>
</feature>
<dbReference type="InterPro" id="IPR000515">
    <property type="entry name" value="MetI-like"/>
</dbReference>
<dbReference type="Proteomes" id="UP000581087">
    <property type="component" value="Unassembled WGS sequence"/>
</dbReference>
<accession>A0A852SGU2</accession>
<evidence type="ECO:0000256" key="3">
    <source>
        <dbReference type="ARBA" id="ARBA00022475"/>
    </source>
</evidence>
<evidence type="ECO:0000256" key="1">
    <source>
        <dbReference type="ARBA" id="ARBA00004651"/>
    </source>
</evidence>
<organism evidence="9 10">
    <name type="scientific">Agromyces atrinae</name>
    <dbReference type="NCBI Taxonomy" id="592376"/>
    <lineage>
        <taxon>Bacteria</taxon>
        <taxon>Bacillati</taxon>
        <taxon>Actinomycetota</taxon>
        <taxon>Actinomycetes</taxon>
        <taxon>Micrococcales</taxon>
        <taxon>Microbacteriaceae</taxon>
        <taxon>Agromyces</taxon>
    </lineage>
</organism>
<dbReference type="InterPro" id="IPR035906">
    <property type="entry name" value="MetI-like_sf"/>
</dbReference>
<dbReference type="PROSITE" id="PS50928">
    <property type="entry name" value="ABC_TM1"/>
    <property type="match status" value="1"/>
</dbReference>
<evidence type="ECO:0000256" key="2">
    <source>
        <dbReference type="ARBA" id="ARBA00022448"/>
    </source>
</evidence>
<dbReference type="SUPFAM" id="SSF161098">
    <property type="entry name" value="MetI-like"/>
    <property type="match status" value="1"/>
</dbReference>
<dbReference type="Gene3D" id="1.10.3720.10">
    <property type="entry name" value="MetI-like"/>
    <property type="match status" value="1"/>
</dbReference>
<keyword evidence="5 7" id="KW-1133">Transmembrane helix</keyword>
<evidence type="ECO:0000313" key="10">
    <source>
        <dbReference type="Proteomes" id="UP000581087"/>
    </source>
</evidence>
<feature type="transmembrane region" description="Helical" evidence="7">
    <location>
        <begin position="48"/>
        <end position="67"/>
    </location>
</feature>
<keyword evidence="4 7" id="KW-0812">Transmembrane</keyword>
<dbReference type="PANTHER" id="PTHR43163:SF6">
    <property type="entry name" value="DIPEPTIDE TRANSPORT SYSTEM PERMEASE PROTEIN DPPB-RELATED"/>
    <property type="match status" value="1"/>
</dbReference>
<dbReference type="GO" id="GO:0071916">
    <property type="term" value="F:dipeptide transmembrane transporter activity"/>
    <property type="evidence" value="ECO:0007669"/>
    <property type="project" value="TreeGrafter"/>
</dbReference>
<comment type="caution">
    <text evidence="9">The sequence shown here is derived from an EMBL/GenBank/DDBJ whole genome shotgun (WGS) entry which is preliminary data.</text>
</comment>
<evidence type="ECO:0000256" key="5">
    <source>
        <dbReference type="ARBA" id="ARBA00022989"/>
    </source>
</evidence>
<comment type="similarity">
    <text evidence="7">Belongs to the binding-protein-dependent transport system permease family.</text>
</comment>
<keyword evidence="6 7" id="KW-0472">Membrane</keyword>
<reference evidence="9 10" key="1">
    <citation type="submission" date="2020-07" db="EMBL/GenBank/DDBJ databases">
        <title>Sequencing the genomes of 1000 actinobacteria strains.</title>
        <authorList>
            <person name="Klenk H.-P."/>
        </authorList>
    </citation>
    <scope>NUCLEOTIDE SEQUENCE [LARGE SCALE GENOMIC DNA]</scope>
    <source>
        <strain evidence="9 10">DSM 23870</strain>
    </source>
</reference>
<evidence type="ECO:0000259" key="8">
    <source>
        <dbReference type="PROSITE" id="PS50928"/>
    </source>
</evidence>
<feature type="transmembrane region" description="Helical" evidence="7">
    <location>
        <begin position="318"/>
        <end position="339"/>
    </location>
</feature>
<proteinExistence type="inferred from homology"/>
<sequence length="367" mass="39263">MALPQPAAAHRRIDGDGCSRERAQLALLRRRYREGGLIAAYLLRRTGLLLLSLALAAALLFLVLRVLGNPVYALISVGATEEDIAAAAARLGVDRPIGEQFVEYIQQLVTLDLGTSFTNQLSVGDEIARRLNVTLPLTLISFALSVLIAIPVGFIAAWRSRTWYGTAFSAATQLGGAIPVFWVGILLITVFALQNRFLPAGGFPRSDWADPADALRSLTLPVLTIAIVAGSDLARYVRSATLDVLGQVYLRTARATGQSFGGAIWRHGVRNGIVPVISILAIQLSTTFVGAVIVENVFGLPGLGDMLLTAIRERDFPSVQGVVLFSTVLVLGLGFAADVTQRIIDPRLRTTLSGNRRAGSRRAAVSA</sequence>
<comment type="subcellular location">
    <subcellularLocation>
        <location evidence="1 7">Cell membrane</location>
        <topology evidence="1 7">Multi-pass membrane protein</topology>
    </subcellularLocation>
</comment>
<name>A0A852SGU2_9MICO</name>
<dbReference type="Pfam" id="PF19300">
    <property type="entry name" value="BPD_transp_1_N"/>
    <property type="match status" value="1"/>
</dbReference>
<feature type="transmembrane region" description="Helical" evidence="7">
    <location>
        <begin position="273"/>
        <end position="298"/>
    </location>
</feature>
<gene>
    <name evidence="9" type="ORF">BJ972_003293</name>
</gene>
<dbReference type="Pfam" id="PF00528">
    <property type="entry name" value="BPD_transp_1"/>
    <property type="match status" value="1"/>
</dbReference>
<feature type="transmembrane region" description="Helical" evidence="7">
    <location>
        <begin position="139"/>
        <end position="158"/>
    </location>
</feature>
<keyword evidence="3" id="KW-1003">Cell membrane</keyword>
<dbReference type="EMBL" id="JACCBI010000001">
    <property type="protein sequence ID" value="NYD68774.1"/>
    <property type="molecule type" value="Genomic_DNA"/>
</dbReference>
<evidence type="ECO:0000256" key="4">
    <source>
        <dbReference type="ARBA" id="ARBA00022692"/>
    </source>
</evidence>
<dbReference type="CDD" id="cd06261">
    <property type="entry name" value="TM_PBP2"/>
    <property type="match status" value="1"/>
</dbReference>
<protein>
    <submittedName>
        <fullName evidence="9">Peptide/nickel transport system permease protein</fullName>
    </submittedName>
</protein>